<evidence type="ECO:0000313" key="2">
    <source>
        <dbReference type="EMBL" id="KAF9610896.1"/>
    </source>
</evidence>
<keyword evidence="3" id="KW-1185">Reference proteome</keyword>
<organism evidence="2 3">
    <name type="scientific">Coptis chinensis</name>
    <dbReference type="NCBI Taxonomy" id="261450"/>
    <lineage>
        <taxon>Eukaryota</taxon>
        <taxon>Viridiplantae</taxon>
        <taxon>Streptophyta</taxon>
        <taxon>Embryophyta</taxon>
        <taxon>Tracheophyta</taxon>
        <taxon>Spermatophyta</taxon>
        <taxon>Magnoliopsida</taxon>
        <taxon>Ranunculales</taxon>
        <taxon>Ranunculaceae</taxon>
        <taxon>Coptidoideae</taxon>
        <taxon>Coptis</taxon>
    </lineage>
</organism>
<dbReference type="PANTHER" id="PTHR31973:SF187">
    <property type="entry name" value="MUTATOR TRANSPOSASE MUDRA PROTEIN"/>
    <property type="match status" value="1"/>
</dbReference>
<evidence type="ECO:0000313" key="3">
    <source>
        <dbReference type="Proteomes" id="UP000631114"/>
    </source>
</evidence>
<dbReference type="EMBL" id="JADFTS010000004">
    <property type="protein sequence ID" value="KAF9610896.1"/>
    <property type="molecule type" value="Genomic_DNA"/>
</dbReference>
<name>A0A835I594_9MAGN</name>
<feature type="compositionally biased region" description="Acidic residues" evidence="1">
    <location>
        <begin position="120"/>
        <end position="140"/>
    </location>
</feature>
<sequence length="416" mass="47723">MVKSVRITNMIKMYYAHPEKTFTSSNRLVIDDNIFIGPEEAPEPEDSSSEDEIHYVDYESDEDKKLLEVKNKKKKQVIEGTNGDEKGVEPTDGDVECEPIVGDRSEGGSGPSCVSVGDTTIEDNECPDSSDYDSPEEDDEGMRFGTNEELKKALKDYVVAKGCPVWMTVNKKNKILAKYAEGCKWSLWASKMQLEDSFQIKSYNSVHTCYRDLTIQLANAKWLGMTLYDRILLNPSWKVKDMVQEVKQTFTFNVSKFKCYRAKQHVFGQIDEVIKKVYAKLWDYGAEISKQNPGSTIKISVKRQCQQNTNPENPMLLYPAVFERMYICFNALRKAVGRDSNNQMYPIAWVIGLLWRERTLRAGDEHRCCARHIYANIRKTFSASKVATHVEFQKVMSEIAAYDPDAKEYLLKKQYP</sequence>
<protein>
    <recommendedName>
        <fullName evidence="4">Transposase MuDR plant domain-containing protein</fullName>
    </recommendedName>
</protein>
<feature type="region of interest" description="Disordered" evidence="1">
    <location>
        <begin position="81"/>
        <end position="142"/>
    </location>
</feature>
<evidence type="ECO:0008006" key="4">
    <source>
        <dbReference type="Google" id="ProtNLM"/>
    </source>
</evidence>
<reference evidence="2 3" key="1">
    <citation type="submission" date="2020-10" db="EMBL/GenBank/DDBJ databases">
        <title>The Coptis chinensis genome and diversification of protoberbering-type alkaloids.</title>
        <authorList>
            <person name="Wang B."/>
            <person name="Shu S."/>
            <person name="Song C."/>
            <person name="Liu Y."/>
        </authorList>
    </citation>
    <scope>NUCLEOTIDE SEQUENCE [LARGE SCALE GENOMIC DNA]</scope>
    <source>
        <strain evidence="2">HL-2020</strain>
        <tissue evidence="2">Leaf</tissue>
    </source>
</reference>
<evidence type="ECO:0000256" key="1">
    <source>
        <dbReference type="SAM" id="MobiDB-lite"/>
    </source>
</evidence>
<dbReference type="OrthoDB" id="1918246at2759"/>
<dbReference type="Proteomes" id="UP000631114">
    <property type="component" value="Unassembled WGS sequence"/>
</dbReference>
<dbReference type="PANTHER" id="PTHR31973">
    <property type="entry name" value="POLYPROTEIN, PUTATIVE-RELATED"/>
    <property type="match status" value="1"/>
</dbReference>
<comment type="caution">
    <text evidence="2">The sequence shown here is derived from an EMBL/GenBank/DDBJ whole genome shotgun (WGS) entry which is preliminary data.</text>
</comment>
<proteinExistence type="predicted"/>
<accession>A0A835I594</accession>
<gene>
    <name evidence="2" type="ORF">IFM89_025430</name>
</gene>
<dbReference type="AlphaFoldDB" id="A0A835I594"/>